<evidence type="ECO:0008006" key="11">
    <source>
        <dbReference type="Google" id="ProtNLM"/>
    </source>
</evidence>
<feature type="transmembrane region" description="Helical" evidence="8">
    <location>
        <begin position="67"/>
        <end position="86"/>
    </location>
</feature>
<feature type="transmembrane region" description="Helical" evidence="8">
    <location>
        <begin position="206"/>
        <end position="225"/>
    </location>
</feature>
<evidence type="ECO:0000313" key="9">
    <source>
        <dbReference type="EMBL" id="CAB3976520.1"/>
    </source>
</evidence>
<dbReference type="GO" id="GO:0055085">
    <property type="term" value="P:transmembrane transport"/>
    <property type="evidence" value="ECO:0007669"/>
    <property type="project" value="TreeGrafter"/>
</dbReference>
<comment type="subcellular location">
    <subcellularLocation>
        <location evidence="1">Cell membrane</location>
        <topology evidence="1">Multi-pass membrane protein</topology>
    </subcellularLocation>
</comment>
<comment type="similarity">
    <text evidence="2">Belongs to the autoinducer-2 exporter (AI-2E) (TC 2.A.86) family.</text>
</comment>
<gene>
    <name evidence="9" type="ORF">ESZ_00335</name>
</gene>
<organism evidence="9 10">
    <name type="scientific">Candidatus Azoamicus ciliaticola</name>
    <dbReference type="NCBI Taxonomy" id="2652803"/>
    <lineage>
        <taxon>Bacteria</taxon>
        <taxon>Pseudomonadati</taxon>
        <taxon>Pseudomonadota</taxon>
        <taxon>Gammaproteobacteria</taxon>
        <taxon>Candidatus Azoamicaceae</taxon>
        <taxon>Candidatus Azoamicus</taxon>
    </lineage>
</organism>
<reference evidence="9 10" key="1">
    <citation type="submission" date="2020-04" db="EMBL/GenBank/DDBJ databases">
        <authorList>
            <person name="Graf S J."/>
        </authorList>
    </citation>
    <scope>NUCLEOTIDE SEQUENCE [LARGE SCALE GENOMIC DNA]</scope>
    <source>
        <strain evidence="9">1</strain>
    </source>
</reference>
<dbReference type="Pfam" id="PF01594">
    <property type="entry name" value="AI-2E_transport"/>
    <property type="match status" value="1"/>
</dbReference>
<proteinExistence type="inferred from homology"/>
<keyword evidence="7 8" id="KW-0472">Membrane</keyword>
<feature type="transmembrane region" description="Helical" evidence="8">
    <location>
        <begin position="267"/>
        <end position="289"/>
    </location>
</feature>
<keyword evidence="3" id="KW-0813">Transport</keyword>
<evidence type="ECO:0000256" key="7">
    <source>
        <dbReference type="ARBA" id="ARBA00023136"/>
    </source>
</evidence>
<evidence type="ECO:0000256" key="2">
    <source>
        <dbReference type="ARBA" id="ARBA00009773"/>
    </source>
</evidence>
<dbReference type="InterPro" id="IPR002549">
    <property type="entry name" value="AI-2E-like"/>
</dbReference>
<keyword evidence="6 8" id="KW-1133">Transmembrane helix</keyword>
<dbReference type="EMBL" id="LR794158">
    <property type="protein sequence ID" value="CAB3976520.1"/>
    <property type="molecule type" value="Genomic_DNA"/>
</dbReference>
<sequence length="337" mass="38789">MKNILENIKYKEILSLILFFLTIIIIIKSSFFLPIIISIIITYFLYNIQKLLTKVNISNSISFFITYSLFLTFFILILTILLPIIFKQLANLFDDLPIILQKIKILTYKYPSIFSIEQTNILFSNITTYVQSIGKTLISASLISIAIIIKWTISIFIIPILVLFLLKDHKKILEWFNKIMPEKMRFWKNIWIEINTQIENYIRGKIIEIIIITIANYILFKIYKISYADLLSIMVGVSVIIPYIGAIMVSIPVILISAVQLGISQEFLYITIIYTTIQLLDGNILVPLLFSEAVNLHPISIIISVIVFGSTLNIYGVFFAIPFAIVIKAIINIHLKH</sequence>
<evidence type="ECO:0000256" key="5">
    <source>
        <dbReference type="ARBA" id="ARBA00022692"/>
    </source>
</evidence>
<keyword evidence="5 8" id="KW-0812">Transmembrane</keyword>
<feature type="transmembrane region" description="Helical" evidence="8">
    <location>
        <begin position="231"/>
        <end position="255"/>
    </location>
</feature>
<evidence type="ECO:0000256" key="3">
    <source>
        <dbReference type="ARBA" id="ARBA00022448"/>
    </source>
</evidence>
<evidence type="ECO:0000256" key="4">
    <source>
        <dbReference type="ARBA" id="ARBA00022475"/>
    </source>
</evidence>
<feature type="transmembrane region" description="Helical" evidence="8">
    <location>
        <begin position="301"/>
        <end position="327"/>
    </location>
</feature>
<dbReference type="KEGG" id="acil:ESZ_00335"/>
<dbReference type="Proteomes" id="UP000509549">
    <property type="component" value="Chromosome"/>
</dbReference>
<dbReference type="PANTHER" id="PTHR21716:SF53">
    <property type="entry name" value="PERMEASE PERM-RELATED"/>
    <property type="match status" value="1"/>
</dbReference>
<dbReference type="PANTHER" id="PTHR21716">
    <property type="entry name" value="TRANSMEMBRANE PROTEIN"/>
    <property type="match status" value="1"/>
</dbReference>
<feature type="transmembrane region" description="Helical" evidence="8">
    <location>
        <begin position="13"/>
        <end position="46"/>
    </location>
</feature>
<feature type="transmembrane region" description="Helical" evidence="8">
    <location>
        <begin position="142"/>
        <end position="166"/>
    </location>
</feature>
<protein>
    <recommendedName>
        <fullName evidence="11">Permease PerM</fullName>
    </recommendedName>
</protein>
<name>A0A6J5JZW4_9GAMM</name>
<keyword evidence="10" id="KW-1185">Reference proteome</keyword>
<evidence type="ECO:0000256" key="1">
    <source>
        <dbReference type="ARBA" id="ARBA00004651"/>
    </source>
</evidence>
<keyword evidence="4" id="KW-1003">Cell membrane</keyword>
<evidence type="ECO:0000313" key="10">
    <source>
        <dbReference type="Proteomes" id="UP000509549"/>
    </source>
</evidence>
<dbReference type="RefSeq" id="WP_176605044.1">
    <property type="nucleotide sequence ID" value="NZ_LR794158.1"/>
</dbReference>
<evidence type="ECO:0000256" key="6">
    <source>
        <dbReference type="ARBA" id="ARBA00022989"/>
    </source>
</evidence>
<dbReference type="AlphaFoldDB" id="A0A6J5JZW4"/>
<accession>A0A6J5JZW4</accession>
<dbReference type="GO" id="GO:0005886">
    <property type="term" value="C:plasma membrane"/>
    <property type="evidence" value="ECO:0007669"/>
    <property type="project" value="UniProtKB-SubCell"/>
</dbReference>
<evidence type="ECO:0000256" key="8">
    <source>
        <dbReference type="SAM" id="Phobius"/>
    </source>
</evidence>